<evidence type="ECO:0000256" key="3">
    <source>
        <dbReference type="ARBA" id="ARBA00022989"/>
    </source>
</evidence>
<dbReference type="InterPro" id="IPR011547">
    <property type="entry name" value="SLC26A/SulP_dom"/>
</dbReference>
<feature type="transmembrane region" description="Helical" evidence="5">
    <location>
        <begin position="91"/>
        <end position="117"/>
    </location>
</feature>
<evidence type="ECO:0000256" key="2">
    <source>
        <dbReference type="ARBA" id="ARBA00022692"/>
    </source>
</evidence>
<dbReference type="Proteomes" id="UP000193944">
    <property type="component" value="Unassembled WGS sequence"/>
</dbReference>
<evidence type="ECO:0000256" key="5">
    <source>
        <dbReference type="SAM" id="Phobius"/>
    </source>
</evidence>
<feature type="transmembrane region" description="Helical" evidence="5">
    <location>
        <begin position="223"/>
        <end position="246"/>
    </location>
</feature>
<dbReference type="SUPFAM" id="SSF51206">
    <property type="entry name" value="cAMP-binding domain-like"/>
    <property type="match status" value="1"/>
</dbReference>
<dbReference type="Pfam" id="PF01740">
    <property type="entry name" value="STAS"/>
    <property type="match status" value="1"/>
</dbReference>
<feature type="transmembrane region" description="Helical" evidence="5">
    <location>
        <begin position="304"/>
        <end position="324"/>
    </location>
</feature>
<dbReference type="PANTHER" id="PTHR43310:SF4">
    <property type="entry name" value="AFR304WP"/>
    <property type="match status" value="1"/>
</dbReference>
<keyword evidence="8" id="KW-1185">Reference proteome</keyword>
<dbReference type="STRING" id="1754192.A0A1Y1VZG2"/>
<feature type="domain" description="STAS" evidence="6">
    <location>
        <begin position="430"/>
        <end position="540"/>
    </location>
</feature>
<feature type="transmembrane region" description="Helical" evidence="5">
    <location>
        <begin position="360"/>
        <end position="392"/>
    </location>
</feature>
<gene>
    <name evidence="7" type="ORF">BCR32DRAFT_225972</name>
</gene>
<dbReference type="GO" id="GO:0016020">
    <property type="term" value="C:membrane"/>
    <property type="evidence" value="ECO:0007669"/>
    <property type="project" value="UniProtKB-SubCell"/>
</dbReference>
<dbReference type="Pfam" id="PF00916">
    <property type="entry name" value="Sulfate_transp"/>
    <property type="match status" value="1"/>
</dbReference>
<keyword evidence="2 5" id="KW-0812">Transmembrane</keyword>
<keyword evidence="3 5" id="KW-1133">Transmembrane helix</keyword>
<evidence type="ECO:0000313" key="8">
    <source>
        <dbReference type="Proteomes" id="UP000193944"/>
    </source>
</evidence>
<feature type="transmembrane region" description="Helical" evidence="5">
    <location>
        <begin position="54"/>
        <end position="79"/>
    </location>
</feature>
<evidence type="ECO:0000259" key="6">
    <source>
        <dbReference type="PROSITE" id="PS50801"/>
    </source>
</evidence>
<dbReference type="PROSITE" id="PS50801">
    <property type="entry name" value="STAS"/>
    <property type="match status" value="1"/>
</dbReference>
<evidence type="ECO:0000313" key="7">
    <source>
        <dbReference type="EMBL" id="ORX66667.1"/>
    </source>
</evidence>
<dbReference type="CDD" id="cd07042">
    <property type="entry name" value="STAS_SulP_like_sulfate_transporter"/>
    <property type="match status" value="1"/>
</dbReference>
<dbReference type="Gene3D" id="3.30.750.24">
    <property type="entry name" value="STAS domain"/>
    <property type="match status" value="1"/>
</dbReference>
<evidence type="ECO:0000256" key="4">
    <source>
        <dbReference type="ARBA" id="ARBA00023136"/>
    </source>
</evidence>
<feature type="transmembrane region" description="Helical" evidence="5">
    <location>
        <begin position="157"/>
        <end position="179"/>
    </location>
</feature>
<dbReference type="InterPro" id="IPR000595">
    <property type="entry name" value="cNMP-bd_dom"/>
</dbReference>
<evidence type="ECO:0000256" key="1">
    <source>
        <dbReference type="ARBA" id="ARBA00004141"/>
    </source>
</evidence>
<dbReference type="CDD" id="cd00038">
    <property type="entry name" value="CAP_ED"/>
    <property type="match status" value="1"/>
</dbReference>
<accession>A0A1Y1VZG2</accession>
<reference evidence="7 8" key="1">
    <citation type="submission" date="2016-08" db="EMBL/GenBank/DDBJ databases">
        <title>A Parts List for Fungal Cellulosomes Revealed by Comparative Genomics.</title>
        <authorList>
            <consortium name="DOE Joint Genome Institute"/>
            <person name="Haitjema C.H."/>
            <person name="Gilmore S.P."/>
            <person name="Henske J.K."/>
            <person name="Solomon K.V."/>
            <person name="De Groot R."/>
            <person name="Kuo A."/>
            <person name="Mondo S.J."/>
            <person name="Salamov A.A."/>
            <person name="Labutti K."/>
            <person name="Zhao Z."/>
            <person name="Chiniquy J."/>
            <person name="Barry K."/>
            <person name="Brewer H.M."/>
            <person name="Purvine S.O."/>
            <person name="Wright A.T."/>
            <person name="Boxma B."/>
            <person name="Van Alen T."/>
            <person name="Hackstein J.H."/>
            <person name="Baker S.E."/>
            <person name="Grigoriev I.V."/>
            <person name="O'Malley M.A."/>
        </authorList>
    </citation>
    <scope>NUCLEOTIDE SEQUENCE [LARGE SCALE GENOMIC DNA]</scope>
    <source>
        <strain evidence="7 8">S4</strain>
    </source>
</reference>
<feature type="transmembrane region" description="Helical" evidence="5">
    <location>
        <begin position="123"/>
        <end position="145"/>
    </location>
</feature>
<comment type="subcellular location">
    <subcellularLocation>
        <location evidence="1">Membrane</location>
        <topology evidence="1">Multi-pass membrane protein</topology>
    </subcellularLocation>
</comment>
<dbReference type="InterPro" id="IPR014710">
    <property type="entry name" value="RmlC-like_jellyroll"/>
</dbReference>
<dbReference type="PANTHER" id="PTHR43310">
    <property type="entry name" value="SULFATE TRANSPORTER YBAR-RELATED"/>
    <property type="match status" value="1"/>
</dbReference>
<protein>
    <recommendedName>
        <fullName evidence="6">STAS domain-containing protein</fullName>
    </recommendedName>
</protein>
<name>A0A1Y1VZG2_9FUNG</name>
<dbReference type="InterPro" id="IPR018490">
    <property type="entry name" value="cNMP-bd_dom_sf"/>
</dbReference>
<dbReference type="AlphaFoldDB" id="A0A1Y1VZG2"/>
<organism evidence="7 8">
    <name type="scientific">Anaeromyces robustus</name>
    <dbReference type="NCBI Taxonomy" id="1754192"/>
    <lineage>
        <taxon>Eukaryota</taxon>
        <taxon>Fungi</taxon>
        <taxon>Fungi incertae sedis</taxon>
        <taxon>Chytridiomycota</taxon>
        <taxon>Chytridiomycota incertae sedis</taxon>
        <taxon>Neocallimastigomycetes</taxon>
        <taxon>Neocallimastigales</taxon>
        <taxon>Neocallimastigaceae</taxon>
        <taxon>Anaeromyces</taxon>
    </lineage>
</organism>
<dbReference type="InterPro" id="IPR036513">
    <property type="entry name" value="STAS_dom_sf"/>
</dbReference>
<dbReference type="OrthoDB" id="409725at2759"/>
<dbReference type="InterPro" id="IPR052706">
    <property type="entry name" value="Membrane-Transporter-like"/>
</dbReference>
<dbReference type="EMBL" id="MCFG01000443">
    <property type="protein sequence ID" value="ORX66667.1"/>
    <property type="molecule type" value="Genomic_DNA"/>
</dbReference>
<dbReference type="Gene3D" id="2.60.120.10">
    <property type="entry name" value="Jelly Rolls"/>
    <property type="match status" value="1"/>
</dbReference>
<dbReference type="SUPFAM" id="SSF52091">
    <property type="entry name" value="SpoIIaa-like"/>
    <property type="match status" value="1"/>
</dbReference>
<feature type="transmembrane region" description="Helical" evidence="5">
    <location>
        <begin position="330"/>
        <end position="348"/>
    </location>
</feature>
<keyword evidence="4 5" id="KW-0472">Membrane</keyword>
<reference evidence="7 8" key="2">
    <citation type="submission" date="2016-08" db="EMBL/GenBank/DDBJ databases">
        <title>Pervasive Adenine N6-methylation of Active Genes in Fungi.</title>
        <authorList>
            <consortium name="DOE Joint Genome Institute"/>
            <person name="Mondo S.J."/>
            <person name="Dannebaum R.O."/>
            <person name="Kuo R.C."/>
            <person name="Labutti K."/>
            <person name="Haridas S."/>
            <person name="Kuo A."/>
            <person name="Salamov A."/>
            <person name="Ahrendt S.R."/>
            <person name="Lipzen A."/>
            <person name="Sullivan W."/>
            <person name="Andreopoulos W.B."/>
            <person name="Clum A."/>
            <person name="Lindquist E."/>
            <person name="Daum C."/>
            <person name="Ramamoorthy G.K."/>
            <person name="Gryganskyi A."/>
            <person name="Culley D."/>
            <person name="Magnuson J.K."/>
            <person name="James T.Y."/>
            <person name="O'Malley M.A."/>
            <person name="Stajich J.E."/>
            <person name="Spatafora J.W."/>
            <person name="Visel A."/>
            <person name="Grigoriev I.V."/>
        </authorList>
    </citation>
    <scope>NUCLEOTIDE SEQUENCE [LARGE SCALE GENOMIC DNA]</scope>
    <source>
        <strain evidence="7 8">S4</strain>
    </source>
</reference>
<sequence length="766" mass="88390">MFLITTFLSQLTYSSGYSNFHGVSTSVMVEVIPFLYDICDKVIQKVGPDKPKEIIATIIFLYALSSVLTGVVLFILGYLKLGNIMSYFPKQVLKGCIGGIGFFLIESGIEVITGYSFELSFDYIKNIFTTSTLIIWLIALFLAISIELIQLKFRHNLLIPFFFLSIFAVFYIIVLIGGFDLDQLREKGWLFNISSSNDLNDSNTNDNDFPFYGYLAYFSFTSIQWSVIPSVLPIFLGLILFGILLISINVPSLSISSNTDVDINKELKLHGYTNIFSGLAGSVPNYIGYSNSVIFNKSGGTSNVAGLMLAAGIFFILNIGSSIIKFVPTIVVGGLTFNLGVILIKEAFIESFKIVKLSEYITIIFIMFSMVVWGFMNGILYGIILTFGFYILTTCQKKVIKFEHFGSDLPSTAYRLKMDRKFLENFSKQIKVVYLQGYLFFGSFIQVSKYFLKLTENKENNIKYIILDFKFVNGIDYSACENIKKIRSNVIKKNIYFLVCNIPPHCKKSLEKLDFFTDKDDNNKIYFKDFPNYNMAIEWCENKILNDYHYKRQYFIENIDDKEVLSVQENNDHYNELNDKLNELFNDSIINEKDKKDNIKFININDIDNTLVKLLIQVFSNELYPIEMDFFEIISKYFVRIEYNCGTTIWDINSFVDENKIYIMEKGRAKLYSIFDISINNINKNEIGNIIPYSIIGENEFFSHIQHKTVLITQENSILWYIDYTHYNNLLNEHPLIVLKFNQFLSSYNLGNIENLLKNDFIKSFY</sequence>
<dbReference type="InterPro" id="IPR002645">
    <property type="entry name" value="STAS_dom"/>
</dbReference>
<proteinExistence type="predicted"/>
<comment type="caution">
    <text evidence="7">The sequence shown here is derived from an EMBL/GenBank/DDBJ whole genome shotgun (WGS) entry which is preliminary data.</text>
</comment>